<protein>
    <submittedName>
        <fullName evidence="3">Crinkler (CRN) family protein</fullName>
    </submittedName>
</protein>
<dbReference type="WBParaSite" id="TCNE_0002005901-mRNA-1">
    <property type="protein sequence ID" value="TCNE_0002005901-mRNA-1"/>
    <property type="gene ID" value="TCNE_0002005901"/>
</dbReference>
<proteinExistence type="predicted"/>
<name>A0A183VH35_TOXCA</name>
<dbReference type="Proteomes" id="UP000050794">
    <property type="component" value="Unassembled WGS sequence"/>
</dbReference>
<dbReference type="AlphaFoldDB" id="A0A183VH35"/>
<organism evidence="2 3">
    <name type="scientific">Toxocara canis</name>
    <name type="common">Canine roundworm</name>
    <dbReference type="NCBI Taxonomy" id="6265"/>
    <lineage>
        <taxon>Eukaryota</taxon>
        <taxon>Metazoa</taxon>
        <taxon>Ecdysozoa</taxon>
        <taxon>Nematoda</taxon>
        <taxon>Chromadorea</taxon>
        <taxon>Rhabditida</taxon>
        <taxon>Spirurina</taxon>
        <taxon>Ascaridomorpha</taxon>
        <taxon>Ascaridoidea</taxon>
        <taxon>Toxocaridae</taxon>
        <taxon>Toxocara</taxon>
    </lineage>
</organism>
<gene>
    <name evidence="1" type="ORF">TCNE_LOCUS20055</name>
</gene>
<accession>A0A183VH35</accession>
<evidence type="ECO:0000313" key="2">
    <source>
        <dbReference type="Proteomes" id="UP000050794"/>
    </source>
</evidence>
<keyword evidence="2" id="KW-1185">Reference proteome</keyword>
<evidence type="ECO:0000313" key="1">
    <source>
        <dbReference type="EMBL" id="VDM51376.1"/>
    </source>
</evidence>
<sequence length="236" mass="26639">MARADVVISFKDGKLCRLFTLHAGADNMYDVLVAKLAQFGFKADRQNLLYLCNGGWRNVIHNSETFWECYMDEKLDDRRGLLIESDKSEYYDEDVYFWFKNGSLGRRFSLKLATKQGAYQVLLQKLHNYGYKPNGRVLCSIDDDGKPTVIKDDDSLWNAIYDSIIIGAVLSLTLEYRQADEAAQNPSESTHCDPETVPSRTEILSSDAVRCVSESSDTDSFTIISSPSTGFDNTDC</sequence>
<evidence type="ECO:0000313" key="3">
    <source>
        <dbReference type="WBParaSite" id="TCNE_0002005901-mRNA-1"/>
    </source>
</evidence>
<reference evidence="3" key="1">
    <citation type="submission" date="2016-06" db="UniProtKB">
        <authorList>
            <consortium name="WormBaseParasite"/>
        </authorList>
    </citation>
    <scope>IDENTIFICATION</scope>
</reference>
<reference evidence="1 2" key="2">
    <citation type="submission" date="2018-11" db="EMBL/GenBank/DDBJ databases">
        <authorList>
            <consortium name="Pathogen Informatics"/>
        </authorList>
    </citation>
    <scope>NUCLEOTIDE SEQUENCE [LARGE SCALE GENOMIC DNA]</scope>
</reference>
<dbReference type="EMBL" id="UYWY01028123">
    <property type="protein sequence ID" value="VDM51376.1"/>
    <property type="molecule type" value="Genomic_DNA"/>
</dbReference>